<dbReference type="Proteomes" id="UP000321617">
    <property type="component" value="Unassembled WGS sequence"/>
</dbReference>
<dbReference type="RefSeq" id="WP_147137483.1">
    <property type="nucleotide sequence ID" value="NZ_BAABIJ010000002.1"/>
</dbReference>
<reference evidence="2 3" key="1">
    <citation type="journal article" date="2013" name="Stand. Genomic Sci.">
        <title>Genomic Encyclopedia of Type Strains, Phase I: The one thousand microbial genomes (KMG-I) project.</title>
        <authorList>
            <person name="Kyrpides N.C."/>
            <person name="Woyke T."/>
            <person name="Eisen J.A."/>
            <person name="Garrity G."/>
            <person name="Lilburn T.G."/>
            <person name="Beck B.J."/>
            <person name="Whitman W.B."/>
            <person name="Hugenholtz P."/>
            <person name="Klenk H.P."/>
        </authorList>
    </citation>
    <scope>NUCLEOTIDE SEQUENCE [LARGE SCALE GENOMIC DNA]</scope>
    <source>
        <strain evidence="2 3">DSM 45044</strain>
    </source>
</reference>
<sequence length="137" mass="14816">MNRWWRLILVLSALVFLVPGVWAFGWPRSFYEYVARFEPFNLHLFHDAGAFQIGIGAALLAAVVWRDALLVGLFGGAVGAVVHGVSHIVDRNLGGNPADPWVLSALAVLLTVATAVRFAAVYRTEPDDGGDVASTRT</sequence>
<gene>
    <name evidence="2" type="ORF">LX16_2152</name>
</gene>
<evidence type="ECO:0000313" key="2">
    <source>
        <dbReference type="EMBL" id="TWJ11433.1"/>
    </source>
</evidence>
<protein>
    <submittedName>
        <fullName evidence="2">Uncharacterized protein</fullName>
    </submittedName>
</protein>
<accession>A0A562V0U9</accession>
<proteinExistence type="predicted"/>
<dbReference type="AlphaFoldDB" id="A0A562V0U9"/>
<dbReference type="EMBL" id="VLLL01000006">
    <property type="protein sequence ID" value="TWJ11433.1"/>
    <property type="molecule type" value="Genomic_DNA"/>
</dbReference>
<feature type="transmembrane region" description="Helical" evidence="1">
    <location>
        <begin position="70"/>
        <end position="89"/>
    </location>
</feature>
<feature type="transmembrane region" description="Helical" evidence="1">
    <location>
        <begin position="101"/>
        <end position="120"/>
    </location>
</feature>
<keyword evidence="1" id="KW-0472">Membrane</keyword>
<dbReference type="OrthoDB" id="5738083at2"/>
<keyword evidence="1" id="KW-0812">Transmembrane</keyword>
<keyword evidence="1" id="KW-1133">Transmembrane helix</keyword>
<keyword evidence="3" id="KW-1185">Reference proteome</keyword>
<organism evidence="2 3">
    <name type="scientific">Stackebrandtia albiflava</name>
    <dbReference type="NCBI Taxonomy" id="406432"/>
    <lineage>
        <taxon>Bacteria</taxon>
        <taxon>Bacillati</taxon>
        <taxon>Actinomycetota</taxon>
        <taxon>Actinomycetes</taxon>
        <taxon>Glycomycetales</taxon>
        <taxon>Glycomycetaceae</taxon>
        <taxon>Stackebrandtia</taxon>
    </lineage>
</organism>
<feature type="transmembrane region" description="Helical" evidence="1">
    <location>
        <begin position="47"/>
        <end position="65"/>
    </location>
</feature>
<name>A0A562V0U9_9ACTN</name>
<evidence type="ECO:0000313" key="3">
    <source>
        <dbReference type="Proteomes" id="UP000321617"/>
    </source>
</evidence>
<evidence type="ECO:0000256" key="1">
    <source>
        <dbReference type="SAM" id="Phobius"/>
    </source>
</evidence>
<comment type="caution">
    <text evidence="2">The sequence shown here is derived from an EMBL/GenBank/DDBJ whole genome shotgun (WGS) entry which is preliminary data.</text>
</comment>